<keyword evidence="3" id="KW-1185">Reference proteome</keyword>
<dbReference type="SUPFAM" id="SSF53756">
    <property type="entry name" value="UDP-Glycosyltransferase/glycogen phosphorylase"/>
    <property type="match status" value="3"/>
</dbReference>
<organism evidence="2 3">
    <name type="scientific">Azospirillum doebereinerae</name>
    <dbReference type="NCBI Taxonomy" id="92933"/>
    <lineage>
        <taxon>Bacteria</taxon>
        <taxon>Pseudomonadati</taxon>
        <taxon>Pseudomonadota</taxon>
        <taxon>Alphaproteobacteria</taxon>
        <taxon>Rhodospirillales</taxon>
        <taxon>Azospirillaceae</taxon>
        <taxon>Azospirillum</taxon>
    </lineage>
</organism>
<dbReference type="PROSITE" id="PS50293">
    <property type="entry name" value="TPR_REGION"/>
    <property type="match status" value="1"/>
</dbReference>
<feature type="repeat" description="TPR" evidence="1">
    <location>
        <begin position="105"/>
        <end position="138"/>
    </location>
</feature>
<accession>A0A3S0X1C5</accession>
<proteinExistence type="predicted"/>
<sequence>MDTAALLDAALSQHRAGHLDKACALYDRVLSCTPGHADALHLSGLAAHQAGNSTLGLRRIRAALSVQPEFPVAQNSLGSVLADLGRSAEAIDAFAIAIAQNGGYAEAHGNLGTVLQSLGRLENAEMSYRRAATLDPGNAGPRVNLGVFYRETGRIAPAAHWFHEAVKVNPGHAAAWHHLAICLHALRHPDAEACLRRALGDTPADAELASRLATLLAEQRRHAEAETVLGPAVAAFPENAELRFALGNALYGQGRLDAAVAHYREALTLAPGLPGACNNLGVVLLDLGEHAAALPVLRLAVMLQPADALLWNNLGTALDGGRRLEAADVYARALRLRPDYGKALNNLGNVWKAWKRPDRAEALRRKAVAAQPDHGEAYANLAALREADDDMAGAERLYRRGLRLDPRNASALTGYGLVLQVQGRMTEAEAAHRKALSIDNRNAEAHANLGMMLWQEGADADTAEAILSHAIDLDSELAPARLNRGMIRLTRGDLTPGWEDYRWRLRAKGYNDRPIAVPLWAGEDLAGRRLMVWREQGVGDEILFASCWPDLIRRAGHLVIECDGRLVPLFARSFPQATVRAQTIGADGRETIDPPDVDAHVPAGDVPRLLRGELTSFGQQSSWLVPDPALVTMWRDRVAALGSGLKVGIGWRSQLVTTQRKAAYTSLDQWGAIFAVPGVVFVNLQYGECAQELDDAEARFGVRIHRWADLDLKDDFDGAAALTANLDLVISPAMSAGELAGALGVPVWRFGGRDWTQLGTGVRPWFPSMRLFQPRPGETLEDALVAMARALAALRPDRPVSPSLREDAEKRTAEAIALYREGDAAAAERLARSVLEQAPDDGVALHLAAVLTARRGDDEDAAILFGLAVRADSTNAAAHAGQAEALQRLGRHEEAEAAQRRAIAAQPDAAGHWVNRTALLRSLGRSTEAAGTILHAIRLRPDLALAHNHRGELAEDRMVAVACYRRAVALEPAAANTFSNLGGALHALERFAEAERALGRAVRSAPDLAIAWTNRGNALSALGRLAEAEACHRTAIGRRPELAEAHANLAFLLQRSNRRDEALDAYRQALEADPKHAQAHYNLALLLLEEGTLRVGWGEHEWRFGVPQFRGQRRRLAARAWRGENIAASRLLVWREQGVGDEILFASCYGEAMKRAGHLVIECDRRLMPLFARSFPGTTVRAETMEPRDVDVQIAAGSLPRLLRPDLKRFPERPSWLVPDPARVSSWRARLAVLGPGLKIGIGWRSQLMTGGRSAAYTSLDQWGAIFAVPGVVFVNLQYGECAQELDDAEARFGVRIHRWADLDLKDDFDGAAALTANLDLVISPAMSAGELAGALGVPVWRFGGRDWTQLGTGVRPWFPSMRLFQPRPGETLEDALRHVARALRMAGAQPALSLSPTSPPEDVDRLLEASADAHRAGRLEEAAEGYGRVLDRRPRDPVALHLSGLLAHQTGSSAQGEPCIAAALAVAPLYATAHISLGNVRLALGRPGDAMAAFQAALAVQPAEPAALSNLGNALDALHEPERAERAHRWAIHADPALAEAHDNHGAVLSRLGRPAEADAAHRHALTRMPGLVSGWMNRSVALRRLGRLDAADRNGQVALALDPALADAMANRGRLLRELGRFDAALRWCDRALAVSPGLPGAAFNGGILRLMRGMLEVGWDGYDRRFDTHDVGGAARLPGVPVWTGDDPAGRRVLVWREQGIGDEMMFAGCLPDLIARAGHVVVECDRRLVPLYARSFPQATVRPAPGQPDTPAEGVDCHVAAGSLPRFLRRSLADFSPEPGCLRADGGAVAAWRRRVAALGSGLAVGVAWRSGQLDPDRMPDYTRLEDWGPVLAVPGVVFVNLQYGDCAEELAAAQRRFGVAPHAFADLDLRNDLDGGSALTSALDLVIAPATSTGELAGALGVPVWRLGRRGDWTGLGTGVRPWFPSMRVFPTRDGEQVADLLPAVAGVLRRLSQQRS</sequence>
<gene>
    <name evidence="2" type="ORF">EJ913_05935</name>
</gene>
<keyword evidence="1" id="KW-0802">TPR repeat</keyword>
<dbReference type="RefSeq" id="WP_126995977.1">
    <property type="nucleotide sequence ID" value="NZ_JBNPXW010000006.1"/>
</dbReference>
<name>A0A3S0X1C5_9PROT</name>
<dbReference type="PROSITE" id="PS50005">
    <property type="entry name" value="TPR"/>
    <property type="match status" value="7"/>
</dbReference>
<dbReference type="InterPro" id="IPR011990">
    <property type="entry name" value="TPR-like_helical_dom_sf"/>
</dbReference>
<dbReference type="SUPFAM" id="SSF48452">
    <property type="entry name" value="TPR-like"/>
    <property type="match status" value="6"/>
</dbReference>
<evidence type="ECO:0000313" key="3">
    <source>
        <dbReference type="Proteomes" id="UP000280346"/>
    </source>
</evidence>
<dbReference type="PANTHER" id="PTHR44809">
    <property type="match status" value="1"/>
</dbReference>
<dbReference type="Pfam" id="PF13374">
    <property type="entry name" value="TPR_10"/>
    <property type="match status" value="1"/>
</dbReference>
<dbReference type="InterPro" id="IPR052943">
    <property type="entry name" value="TMTC_O-mannosyl-trnsfr"/>
</dbReference>
<dbReference type="InterPro" id="IPR019734">
    <property type="entry name" value="TPR_rpt"/>
</dbReference>
<feature type="repeat" description="TPR" evidence="1">
    <location>
        <begin position="1043"/>
        <end position="1076"/>
    </location>
</feature>
<dbReference type="PANTHER" id="PTHR44809:SF1">
    <property type="entry name" value="PROTEIN O-MANNOSYL-TRANSFERASE TMTC1"/>
    <property type="match status" value="1"/>
</dbReference>
<feature type="repeat" description="TPR" evidence="1">
    <location>
        <begin position="139"/>
        <end position="172"/>
    </location>
</feature>
<dbReference type="SMART" id="SM00028">
    <property type="entry name" value="TPR"/>
    <property type="match status" value="25"/>
</dbReference>
<dbReference type="Gene3D" id="1.25.40.10">
    <property type="entry name" value="Tetratricopeptide repeat domain"/>
    <property type="match status" value="7"/>
</dbReference>
<protein>
    <submittedName>
        <fullName evidence="2">Tetratricopeptide repeat protein</fullName>
    </submittedName>
</protein>
<dbReference type="EMBL" id="RZIJ01000003">
    <property type="protein sequence ID" value="RUQ74690.1"/>
    <property type="molecule type" value="Genomic_DNA"/>
</dbReference>
<evidence type="ECO:0000256" key="1">
    <source>
        <dbReference type="PROSITE-ProRule" id="PRU00339"/>
    </source>
</evidence>
<feature type="repeat" description="TPR" evidence="1">
    <location>
        <begin position="240"/>
        <end position="273"/>
    </location>
</feature>
<feature type="repeat" description="TPR" evidence="1">
    <location>
        <begin position="1472"/>
        <end position="1505"/>
    </location>
</feature>
<dbReference type="Proteomes" id="UP000280346">
    <property type="component" value="Unassembled WGS sequence"/>
</dbReference>
<dbReference type="OrthoDB" id="4961906at2"/>
<feature type="repeat" description="TPR" evidence="1">
    <location>
        <begin position="375"/>
        <end position="408"/>
    </location>
</feature>
<reference evidence="2 3" key="1">
    <citation type="submission" date="2018-12" db="EMBL/GenBank/DDBJ databases">
        <authorList>
            <person name="Yang Y."/>
        </authorList>
    </citation>
    <scope>NUCLEOTIDE SEQUENCE [LARGE SCALE GENOMIC DNA]</scope>
    <source>
        <strain evidence="2 3">GSF71</strain>
    </source>
</reference>
<comment type="caution">
    <text evidence="2">The sequence shown here is derived from an EMBL/GenBank/DDBJ whole genome shotgun (WGS) entry which is preliminary data.</text>
</comment>
<evidence type="ECO:0000313" key="2">
    <source>
        <dbReference type="EMBL" id="RUQ74690.1"/>
    </source>
</evidence>
<feature type="repeat" description="TPR" evidence="1">
    <location>
        <begin position="1608"/>
        <end position="1641"/>
    </location>
</feature>
<dbReference type="Pfam" id="PF13432">
    <property type="entry name" value="TPR_16"/>
    <property type="match status" value="9"/>
</dbReference>